<dbReference type="Proteomes" id="UP000306918">
    <property type="component" value="Unassembled WGS sequence"/>
</dbReference>
<name>A0A4S8HVK8_9BACT</name>
<dbReference type="PANTHER" id="PTHR40088:SF2">
    <property type="entry name" value="SECRETED SUGAR HYDROLASE"/>
    <property type="match status" value="1"/>
</dbReference>
<dbReference type="GO" id="GO:0005576">
    <property type="term" value="C:extracellular region"/>
    <property type="evidence" value="ECO:0007669"/>
    <property type="project" value="UniProtKB-SubCell"/>
</dbReference>
<reference evidence="6 7" key="1">
    <citation type="submission" date="2019-04" db="EMBL/GenBank/DDBJ databases">
        <title>Niastella caeni sp. nov., isolated from activated sludge.</title>
        <authorList>
            <person name="Sheng M."/>
        </authorList>
    </citation>
    <scope>NUCLEOTIDE SEQUENCE [LARGE SCALE GENOMIC DNA]</scope>
    <source>
        <strain evidence="6 7">HX-2-15</strain>
    </source>
</reference>
<keyword evidence="2" id="KW-0964">Secreted</keyword>
<evidence type="ECO:0008006" key="8">
    <source>
        <dbReference type="Google" id="ProtNLM"/>
    </source>
</evidence>
<feature type="region of interest" description="Disordered" evidence="4">
    <location>
        <begin position="31"/>
        <end position="59"/>
    </location>
</feature>
<dbReference type="RefSeq" id="WP_136577772.1">
    <property type="nucleotide sequence ID" value="NZ_STFF01000003.1"/>
</dbReference>
<dbReference type="InterPro" id="IPR052052">
    <property type="entry name" value="Polysaccharide_Lyase_9"/>
</dbReference>
<dbReference type="Gene3D" id="2.160.20.10">
    <property type="entry name" value="Single-stranded right-handed beta-helix, Pectin lyase-like"/>
    <property type="match status" value="1"/>
</dbReference>
<dbReference type="SUPFAM" id="SSF51126">
    <property type="entry name" value="Pectin lyase-like"/>
    <property type="match status" value="1"/>
</dbReference>
<evidence type="ECO:0000313" key="6">
    <source>
        <dbReference type="EMBL" id="THU39640.1"/>
    </source>
</evidence>
<keyword evidence="3 5" id="KW-0732">Signal</keyword>
<evidence type="ECO:0000256" key="1">
    <source>
        <dbReference type="ARBA" id="ARBA00004613"/>
    </source>
</evidence>
<comment type="subcellular location">
    <subcellularLocation>
        <location evidence="1">Secreted</location>
    </subcellularLocation>
</comment>
<dbReference type="InterPro" id="IPR012334">
    <property type="entry name" value="Pectin_lyas_fold"/>
</dbReference>
<proteinExistence type="predicted"/>
<dbReference type="PANTHER" id="PTHR40088">
    <property type="entry name" value="PECTATE LYASE (EUROFUNG)"/>
    <property type="match status" value="1"/>
</dbReference>
<dbReference type="EMBL" id="STFF01000003">
    <property type="protein sequence ID" value="THU39640.1"/>
    <property type="molecule type" value="Genomic_DNA"/>
</dbReference>
<protein>
    <recommendedName>
        <fullName evidence="8">DUF1565 domain-containing protein</fullName>
    </recommendedName>
</protein>
<dbReference type="InterPro" id="IPR011050">
    <property type="entry name" value="Pectin_lyase_fold/virulence"/>
</dbReference>
<keyword evidence="7" id="KW-1185">Reference proteome</keyword>
<gene>
    <name evidence="6" type="ORF">FAM09_14175</name>
</gene>
<dbReference type="OrthoDB" id="9795486at2"/>
<evidence type="ECO:0000256" key="5">
    <source>
        <dbReference type="SAM" id="SignalP"/>
    </source>
</evidence>
<organism evidence="6 7">
    <name type="scientific">Niastella caeni</name>
    <dbReference type="NCBI Taxonomy" id="2569763"/>
    <lineage>
        <taxon>Bacteria</taxon>
        <taxon>Pseudomonadati</taxon>
        <taxon>Bacteroidota</taxon>
        <taxon>Chitinophagia</taxon>
        <taxon>Chitinophagales</taxon>
        <taxon>Chitinophagaceae</taxon>
        <taxon>Niastella</taxon>
    </lineage>
</organism>
<evidence type="ECO:0000256" key="4">
    <source>
        <dbReference type="SAM" id="MobiDB-lite"/>
    </source>
</evidence>
<accession>A0A4S8HVK8</accession>
<evidence type="ECO:0000313" key="7">
    <source>
        <dbReference type="Proteomes" id="UP000306918"/>
    </source>
</evidence>
<feature type="signal peptide" evidence="5">
    <location>
        <begin position="1"/>
        <end position="26"/>
    </location>
</feature>
<dbReference type="AlphaFoldDB" id="A0A4S8HVK8"/>
<comment type="caution">
    <text evidence="6">The sequence shown here is derived from an EMBL/GenBank/DDBJ whole genome shotgun (WGS) entry which is preliminary data.</text>
</comment>
<dbReference type="InterPro" id="IPR006626">
    <property type="entry name" value="PbH1"/>
</dbReference>
<feature type="chain" id="PRO_5020792856" description="DUF1565 domain-containing protein" evidence="5">
    <location>
        <begin position="27"/>
        <end position="517"/>
    </location>
</feature>
<dbReference type="GO" id="GO:0016837">
    <property type="term" value="F:carbon-oxygen lyase activity, acting on polysaccharides"/>
    <property type="evidence" value="ECO:0007669"/>
    <property type="project" value="TreeGrafter"/>
</dbReference>
<dbReference type="PROSITE" id="PS51257">
    <property type="entry name" value="PROKAR_LIPOPROTEIN"/>
    <property type="match status" value="1"/>
</dbReference>
<evidence type="ECO:0000256" key="3">
    <source>
        <dbReference type="ARBA" id="ARBA00022729"/>
    </source>
</evidence>
<sequence>MLTILFKAWGNAMRVTAFLTILTAAACSKKSSVPTSEPDRTANGYYVSPDGSDGNTGTINNPLRNINTALSKVLPGDTVFVRNGTYAEKIVFPKSGRLDKYITLKAYPGEKAIIDGTTLSITGKEALVTIRNNSFIIFEGFDVCNYKSTTPWVNINGILVDQGSKNIQLKKNRIYNIEHNVKPEDGRSGHGIEIIGNTDVKMQYILVEENEIHDCNTGYSENLTINGYVDSFIIRKNKIYNAENIGIDAAGGYWANSNPAYNYARNGLISENELYNIDMTTGPIGGAHGHGAIGIYIDGARNITVERNKVHECDRGIGIVSENDAYPTSNCIVRNNFVYNGWRTGIYLGGYLNHTSGGTNDCYVVNNTLYQNDRVTGAFGEIEGEIRLTERCNNNVIKNNIVYARATDVFVHKYTTTGANNVIDNNLYYTTGATKWIWNGTEYTGFAAWKTACGGDAASTNGADPLLISTFAPDLHIQTGSPAKNTGVVIAVAVNGDMDIDGNARIVNNKISKGASQ</sequence>
<evidence type="ECO:0000256" key="2">
    <source>
        <dbReference type="ARBA" id="ARBA00022525"/>
    </source>
</evidence>
<dbReference type="SMART" id="SM00710">
    <property type="entry name" value="PbH1"/>
    <property type="match status" value="7"/>
</dbReference>